<accession>A0A420DN33</accession>
<reference evidence="1 2" key="1">
    <citation type="submission" date="2018-09" db="EMBL/GenBank/DDBJ databases">
        <title>Genomic Encyclopedia of Archaeal and Bacterial Type Strains, Phase II (KMG-II): from individual species to whole genera.</title>
        <authorList>
            <person name="Goeker M."/>
        </authorList>
    </citation>
    <scope>NUCLEOTIDE SEQUENCE [LARGE SCALE GENOMIC DNA]</scope>
    <source>
        <strain evidence="1 2">DSM 11458</strain>
    </source>
</reference>
<dbReference type="EMBL" id="RAQK01000001">
    <property type="protein sequence ID" value="RKE95610.1"/>
    <property type="molecule type" value="Genomic_DNA"/>
</dbReference>
<organism evidence="1 2">
    <name type="scientific">Sulfitobacter guttiformis</name>
    <dbReference type="NCBI Taxonomy" id="74349"/>
    <lineage>
        <taxon>Bacteria</taxon>
        <taxon>Pseudomonadati</taxon>
        <taxon>Pseudomonadota</taxon>
        <taxon>Alphaproteobacteria</taxon>
        <taxon>Rhodobacterales</taxon>
        <taxon>Roseobacteraceae</taxon>
        <taxon>Sulfitobacter</taxon>
    </lineage>
</organism>
<protein>
    <submittedName>
        <fullName evidence="1">Uncharacterized protein</fullName>
    </submittedName>
</protein>
<dbReference type="STRING" id="1443111.Z949_2103"/>
<comment type="caution">
    <text evidence="1">The sequence shown here is derived from an EMBL/GenBank/DDBJ whole genome shotgun (WGS) entry which is preliminary data.</text>
</comment>
<dbReference type="Proteomes" id="UP000284407">
    <property type="component" value="Unassembled WGS sequence"/>
</dbReference>
<proteinExistence type="predicted"/>
<evidence type="ECO:0000313" key="2">
    <source>
        <dbReference type="Proteomes" id="UP000284407"/>
    </source>
</evidence>
<sequence>MHSGLATIETEKLKTGQNYGIVSAGATMIKASLTGPENTAYP</sequence>
<dbReference type="AlphaFoldDB" id="A0A420DN33"/>
<keyword evidence="2" id="KW-1185">Reference proteome</keyword>
<gene>
    <name evidence="1" type="ORF">C8N30_0147</name>
</gene>
<evidence type="ECO:0000313" key="1">
    <source>
        <dbReference type="EMBL" id="RKE95610.1"/>
    </source>
</evidence>
<name>A0A420DN33_9RHOB</name>